<evidence type="ECO:0000259" key="8">
    <source>
        <dbReference type="Pfam" id="PF00460"/>
    </source>
</evidence>
<dbReference type="RefSeq" id="WP_275475167.1">
    <property type="nucleotide sequence ID" value="NZ_CP162940.1"/>
</dbReference>
<dbReference type="Pfam" id="PF22638">
    <property type="entry name" value="FlgK_D1"/>
    <property type="match status" value="1"/>
</dbReference>
<dbReference type="EMBL" id="JBDXSU010000030">
    <property type="protein sequence ID" value="MFB5192876.1"/>
    <property type="molecule type" value="Genomic_DNA"/>
</dbReference>
<evidence type="ECO:0000256" key="1">
    <source>
        <dbReference type="ARBA" id="ARBA00004365"/>
    </source>
</evidence>
<keyword evidence="5" id="KW-0964">Secreted</keyword>
<dbReference type="Proteomes" id="UP001579974">
    <property type="component" value="Unassembled WGS sequence"/>
</dbReference>
<sequence>MLGTFLGLQTSFSGLEAAQAGINTVSHNISNANTAGYSREVVDYTENQALSLPGVSSSMLGQVGQGANVEQIQRVQSDFLDDQYRQQNASLSQANVEQSTLNEVSGIIDEPSSTGISSALQQFYQSWDTLGSNPSELSSRTAVVDAAQTLTDVMNQTANQLGALNTSVTTSLSDSVTQVNSLLSQIAGVSNQIAQIQQTGNQPNDLMDQRDNLLDQLSQYTTFQTSITPASSGSVSYDQFTLTLTGSTTASGNTSTAPVTVIDGTQTDFKNDNPPTNLVGKLAIAGDTGAVKIVPESTTSSAGTALDGSPDLTGQGGQIQGYQDSLSDVQSYQNELDVLAQSLAGAGTTTLNTGWTIPASAINSPPYNSMTFTANTPGATAQSAADFVQGLTPNNGSYTIPAGTTVTTSLGGMSVTLQGQMDFSSTTKSEFGNLNIQVPGGSQTTLSDYMNANPTATSLPAGTTVQVTGLNQLLELGYSETGPGQAMFGSSASSNGQPITASNITVLTQASDLAAGTTAQDPTAATPVAVSGDGTLATLISNLSNNQMSFPSPLTTNGGTSSTLTGTLSDYLTSVVGQLGLQGQEANNNVTVQTSLTQQLTTQRQSVSGVSIDEEMTNMISYQQAYNASSKMISTLNDMLTQLMQNV</sequence>
<proteinExistence type="inferred from homology"/>
<dbReference type="PRINTS" id="PR01005">
    <property type="entry name" value="FLGHOOKAP1"/>
</dbReference>
<feature type="domain" description="Flagellar hook-associated protein FlgK helical" evidence="10">
    <location>
        <begin position="102"/>
        <end position="355"/>
    </location>
</feature>
<evidence type="ECO:0000256" key="4">
    <source>
        <dbReference type="ARBA" id="ARBA00016244"/>
    </source>
</evidence>
<evidence type="ECO:0000256" key="5">
    <source>
        <dbReference type="ARBA" id="ARBA00022525"/>
    </source>
</evidence>
<keyword evidence="6" id="KW-0975">Bacterial flagellum</keyword>
<feature type="region of interest" description="Disordered" evidence="7">
    <location>
        <begin position="300"/>
        <end position="321"/>
    </location>
</feature>
<evidence type="ECO:0000259" key="10">
    <source>
        <dbReference type="Pfam" id="PF22638"/>
    </source>
</evidence>
<dbReference type="NCBIfam" id="TIGR02492">
    <property type="entry name" value="flgK_ends"/>
    <property type="match status" value="1"/>
</dbReference>
<accession>A0ABV5AKV4</accession>
<keyword evidence="12" id="KW-1185">Reference proteome</keyword>
<evidence type="ECO:0000256" key="2">
    <source>
        <dbReference type="ARBA" id="ARBA00004613"/>
    </source>
</evidence>
<organism evidence="11 12">
    <name type="scientific">Alicyclobacillus fastidiosus</name>
    <dbReference type="NCBI Taxonomy" id="392011"/>
    <lineage>
        <taxon>Bacteria</taxon>
        <taxon>Bacillati</taxon>
        <taxon>Bacillota</taxon>
        <taxon>Bacilli</taxon>
        <taxon>Bacillales</taxon>
        <taxon>Alicyclobacillaceae</taxon>
        <taxon>Alicyclobacillus</taxon>
    </lineage>
</organism>
<comment type="caution">
    <text evidence="11">The sequence shown here is derived from an EMBL/GenBank/DDBJ whole genome shotgun (WGS) entry which is preliminary data.</text>
</comment>
<dbReference type="Pfam" id="PF06429">
    <property type="entry name" value="Flg_bbr_C"/>
    <property type="match status" value="1"/>
</dbReference>
<keyword evidence="11" id="KW-0282">Flagellum</keyword>
<name>A0ABV5AKV4_9BACL</name>
<dbReference type="InterPro" id="IPR053927">
    <property type="entry name" value="FlgK_helical"/>
</dbReference>
<gene>
    <name evidence="11" type="primary">flgK</name>
    <name evidence="11" type="ORF">KKP3000_002466</name>
</gene>
<evidence type="ECO:0000256" key="3">
    <source>
        <dbReference type="ARBA" id="ARBA00009677"/>
    </source>
</evidence>
<keyword evidence="11" id="KW-0966">Cell projection</keyword>
<protein>
    <recommendedName>
        <fullName evidence="4">Flagellar hook-associated protein 1</fullName>
    </recommendedName>
</protein>
<reference evidence="11 12" key="1">
    <citation type="journal article" date="2024" name="Int. J. Mol. Sci.">
        <title>Exploration of Alicyclobacillus spp. Genome in Search of Antibiotic Resistance.</title>
        <authorList>
            <person name="Bucka-Kolendo J."/>
            <person name="Kiousi D.E."/>
            <person name="Dekowska A."/>
            <person name="Mikolajczuk-Szczyrba A."/>
            <person name="Karadedos D.M."/>
            <person name="Michael P."/>
            <person name="Galanis A."/>
            <person name="Sokolowska B."/>
        </authorList>
    </citation>
    <scope>NUCLEOTIDE SEQUENCE [LARGE SCALE GENOMIC DNA]</scope>
    <source>
        <strain evidence="11 12">KKP 3000</strain>
    </source>
</reference>
<feature type="domain" description="Flagellar basal-body/hook protein C-terminal" evidence="9">
    <location>
        <begin position="606"/>
        <end position="645"/>
    </location>
</feature>
<keyword evidence="11" id="KW-0969">Cilium</keyword>
<evidence type="ECO:0000259" key="9">
    <source>
        <dbReference type="Pfam" id="PF06429"/>
    </source>
</evidence>
<feature type="domain" description="Flagellar basal body rod protein N-terminal" evidence="8">
    <location>
        <begin position="8"/>
        <end position="37"/>
    </location>
</feature>
<dbReference type="InterPro" id="IPR001444">
    <property type="entry name" value="Flag_bb_rod_N"/>
</dbReference>
<evidence type="ECO:0000313" key="11">
    <source>
        <dbReference type="EMBL" id="MFB5192876.1"/>
    </source>
</evidence>
<dbReference type="SUPFAM" id="SSF64518">
    <property type="entry name" value="Phase 1 flagellin"/>
    <property type="match status" value="2"/>
</dbReference>
<dbReference type="PANTHER" id="PTHR30033:SF1">
    <property type="entry name" value="FLAGELLAR HOOK-ASSOCIATED PROTEIN 1"/>
    <property type="match status" value="1"/>
</dbReference>
<dbReference type="Pfam" id="PF00460">
    <property type="entry name" value="Flg_bb_rod"/>
    <property type="match status" value="1"/>
</dbReference>
<evidence type="ECO:0000313" key="12">
    <source>
        <dbReference type="Proteomes" id="UP001579974"/>
    </source>
</evidence>
<dbReference type="PANTHER" id="PTHR30033">
    <property type="entry name" value="FLAGELLAR HOOK-ASSOCIATED PROTEIN 1"/>
    <property type="match status" value="1"/>
</dbReference>
<comment type="similarity">
    <text evidence="3">Belongs to the flagella basal body rod proteins family.</text>
</comment>
<dbReference type="InterPro" id="IPR010930">
    <property type="entry name" value="Flg_bb/hook_C_dom"/>
</dbReference>
<dbReference type="InterPro" id="IPR002371">
    <property type="entry name" value="FlgK"/>
</dbReference>
<comment type="subcellular location">
    <subcellularLocation>
        <location evidence="1">Bacterial flagellum</location>
    </subcellularLocation>
    <subcellularLocation>
        <location evidence="2">Secreted</location>
    </subcellularLocation>
</comment>
<evidence type="ECO:0000256" key="7">
    <source>
        <dbReference type="SAM" id="MobiDB-lite"/>
    </source>
</evidence>
<evidence type="ECO:0000256" key="6">
    <source>
        <dbReference type="ARBA" id="ARBA00023143"/>
    </source>
</evidence>